<dbReference type="OrthoDB" id="44061at2759"/>
<evidence type="ECO:0000256" key="10">
    <source>
        <dbReference type="ARBA" id="ARBA00022933"/>
    </source>
</evidence>
<evidence type="ECO:0000256" key="2">
    <source>
        <dbReference type="ARBA" id="ARBA00004123"/>
    </source>
</evidence>
<evidence type="ECO:0000256" key="14">
    <source>
        <dbReference type="ARBA" id="ARBA00046083"/>
    </source>
</evidence>
<dbReference type="GO" id="GO:0030091">
    <property type="term" value="P:protein repair"/>
    <property type="evidence" value="ECO:0007669"/>
    <property type="project" value="TreeGrafter"/>
</dbReference>
<keyword evidence="11" id="KW-0560">Oxidoreductase</keyword>
<dbReference type="Proteomes" id="UP000518266">
    <property type="component" value="Unassembled WGS sequence"/>
</dbReference>
<dbReference type="Pfam" id="PF01641">
    <property type="entry name" value="SelR"/>
    <property type="match status" value="1"/>
</dbReference>
<dbReference type="PROSITE" id="PS51790">
    <property type="entry name" value="MSRB"/>
    <property type="match status" value="1"/>
</dbReference>
<dbReference type="GO" id="GO:0033745">
    <property type="term" value="F:L-methionine-(R)-S-oxide reductase activity"/>
    <property type="evidence" value="ECO:0007669"/>
    <property type="project" value="UniProtKB-EC"/>
</dbReference>
<evidence type="ECO:0000256" key="5">
    <source>
        <dbReference type="ARBA" id="ARBA00022490"/>
    </source>
</evidence>
<evidence type="ECO:0000313" key="18">
    <source>
        <dbReference type="EMBL" id="KAF3846415.1"/>
    </source>
</evidence>
<comment type="catalytic activity">
    <reaction evidence="16">
        <text>[thioredoxin]-disulfide + L-methionine + H2O = L-methionine (R)-S-oxide + [thioredoxin]-dithiol</text>
        <dbReference type="Rhea" id="RHEA:21260"/>
        <dbReference type="Rhea" id="RHEA-COMP:10698"/>
        <dbReference type="Rhea" id="RHEA-COMP:10700"/>
        <dbReference type="ChEBI" id="CHEBI:15377"/>
        <dbReference type="ChEBI" id="CHEBI:29950"/>
        <dbReference type="ChEBI" id="CHEBI:50058"/>
        <dbReference type="ChEBI" id="CHEBI:57844"/>
        <dbReference type="ChEBI" id="CHEBI:58773"/>
        <dbReference type="EC" id="1.8.4.14"/>
    </reaction>
</comment>
<keyword evidence="13" id="KW-0539">Nucleus</keyword>
<comment type="subcellular location">
    <subcellularLocation>
        <location evidence="3">Cytoplasm</location>
        <location evidence="3">Cytoskeleton</location>
    </subcellularLocation>
    <subcellularLocation>
        <location evidence="2">Nucleus</location>
    </subcellularLocation>
</comment>
<sequence length="228" mass="26288">MFFSIRECPCGEITFTKHCPESREMSFCSFFGGEVYKDHFQTGVYVCSKCDHQLFTSRSKYEHSSPWPAFTETIHEDSVSKQQERSGAYKVHCGKCGNGLGHEFMNDGPGKGIGFSELLKVWTVDEVFWDKAQSGSARALKNDVHTEQHKQRTGLNTFLRCNHHHLSVVSQSQSLQIFKHLFIMIRKYTFILLAIFTGLKKKRSYQPLLLFLDSPRFPKPKELVLRQP</sequence>
<evidence type="ECO:0000256" key="13">
    <source>
        <dbReference type="ARBA" id="ARBA00023242"/>
    </source>
</evidence>
<keyword evidence="7" id="KW-0479">Metal-binding</keyword>
<dbReference type="InterPro" id="IPR052150">
    <property type="entry name" value="MsrB_Met_sulfoxide_reductase"/>
</dbReference>
<dbReference type="GO" id="GO:0005634">
    <property type="term" value="C:nucleus"/>
    <property type="evidence" value="ECO:0007669"/>
    <property type="project" value="UniProtKB-SubCell"/>
</dbReference>
<evidence type="ECO:0000259" key="17">
    <source>
        <dbReference type="PROSITE" id="PS51790"/>
    </source>
</evidence>
<comment type="function">
    <text evidence="14">Methionine-sulfoxide reductase that specifically reduces methionine (R)-sulfoxide back to methionine. While in many cases, methionine oxidation is the result of random oxidation following oxidative stress, methionine oxidation is also a post-translational modification that takes place on specific residue. Acts as a regulator of actin assembly by reducing methionine (R)-sulfoxide mediated by MICALs (MICAL1, MICAL2 or MICAL3) on actin, thereby promoting filament repolymerization. Plays a role in innate immunity by reducing oxidized actin, leading to actin repolymerization in macrophages.</text>
</comment>
<gene>
    <name evidence="18" type="ORF">F7725_003493</name>
</gene>
<comment type="cofactor">
    <cofactor evidence="1">
        <name>Zn(2+)</name>
        <dbReference type="ChEBI" id="CHEBI:29105"/>
    </cofactor>
</comment>
<keyword evidence="5" id="KW-0963">Cytoplasm</keyword>
<evidence type="ECO:0000256" key="1">
    <source>
        <dbReference type="ARBA" id="ARBA00001947"/>
    </source>
</evidence>
<keyword evidence="12" id="KW-0206">Cytoskeleton</keyword>
<comment type="catalytic activity">
    <reaction evidence="15">
        <text>L-methionyl-[protein] + [thioredoxin]-disulfide + H2O = L-methionyl-(R)-S-oxide-[protein] + [thioredoxin]-dithiol</text>
        <dbReference type="Rhea" id="RHEA:24164"/>
        <dbReference type="Rhea" id="RHEA-COMP:10698"/>
        <dbReference type="Rhea" id="RHEA-COMP:10700"/>
        <dbReference type="Rhea" id="RHEA-COMP:12313"/>
        <dbReference type="Rhea" id="RHEA-COMP:12314"/>
        <dbReference type="ChEBI" id="CHEBI:15377"/>
        <dbReference type="ChEBI" id="CHEBI:16044"/>
        <dbReference type="ChEBI" id="CHEBI:29950"/>
        <dbReference type="ChEBI" id="CHEBI:45764"/>
        <dbReference type="ChEBI" id="CHEBI:50058"/>
        <dbReference type="EC" id="1.8.4.12"/>
    </reaction>
</comment>
<evidence type="ECO:0000256" key="8">
    <source>
        <dbReference type="ARBA" id="ARBA00022833"/>
    </source>
</evidence>
<dbReference type="GO" id="GO:0033743">
    <property type="term" value="F:peptide-methionine (R)-S-oxide reductase activity"/>
    <property type="evidence" value="ECO:0007669"/>
    <property type="project" value="UniProtKB-EC"/>
</dbReference>
<proteinExistence type="inferred from homology"/>
<keyword evidence="19" id="KW-1185">Reference proteome</keyword>
<evidence type="ECO:0000256" key="11">
    <source>
        <dbReference type="ARBA" id="ARBA00023002"/>
    </source>
</evidence>
<dbReference type="Gene3D" id="2.170.150.20">
    <property type="entry name" value="Peptide methionine sulfoxide reductase"/>
    <property type="match status" value="1"/>
</dbReference>
<dbReference type="PANTHER" id="PTHR46755:SF5">
    <property type="entry name" value="METHIONINE-R-SULFOXIDE REDUCTASE B1"/>
    <property type="match status" value="1"/>
</dbReference>
<dbReference type="EMBL" id="JAAKFY010000014">
    <property type="protein sequence ID" value="KAF3846415.1"/>
    <property type="molecule type" value="Genomic_DNA"/>
</dbReference>
<evidence type="ECO:0000256" key="7">
    <source>
        <dbReference type="ARBA" id="ARBA00022723"/>
    </source>
</evidence>
<dbReference type="PANTHER" id="PTHR46755">
    <property type="entry name" value="METHIONINE-R-SULFOXIDE REDUCTASE B1"/>
    <property type="match status" value="1"/>
</dbReference>
<dbReference type="SUPFAM" id="SSF51316">
    <property type="entry name" value="Mss4-like"/>
    <property type="match status" value="1"/>
</dbReference>
<evidence type="ECO:0000256" key="15">
    <source>
        <dbReference type="ARBA" id="ARBA00048488"/>
    </source>
</evidence>
<evidence type="ECO:0000256" key="12">
    <source>
        <dbReference type="ARBA" id="ARBA00023212"/>
    </source>
</evidence>
<evidence type="ECO:0000256" key="3">
    <source>
        <dbReference type="ARBA" id="ARBA00004245"/>
    </source>
</evidence>
<keyword evidence="9" id="KW-0391">Immunity</keyword>
<evidence type="ECO:0000256" key="4">
    <source>
        <dbReference type="ARBA" id="ARBA00007174"/>
    </source>
</evidence>
<name>A0A7J5YAI1_DISMA</name>
<evidence type="ECO:0000313" key="19">
    <source>
        <dbReference type="Proteomes" id="UP000518266"/>
    </source>
</evidence>
<feature type="domain" description="MsrB" evidence="17">
    <location>
        <begin position="18"/>
        <end position="131"/>
    </location>
</feature>
<reference evidence="18 19" key="1">
    <citation type="submission" date="2020-03" db="EMBL/GenBank/DDBJ databases">
        <title>Dissostichus mawsoni Genome sequencing and assembly.</title>
        <authorList>
            <person name="Park H."/>
        </authorList>
    </citation>
    <scope>NUCLEOTIDE SEQUENCE [LARGE SCALE GENOMIC DNA]</scope>
    <source>
        <strain evidence="18">DM0001</strain>
        <tissue evidence="18">Muscle</tissue>
    </source>
</reference>
<keyword evidence="10" id="KW-0712">Selenocysteine</keyword>
<comment type="similarity">
    <text evidence="4">Belongs to the MsrB Met sulfoxide reductase family.</text>
</comment>
<accession>A0A7J5YAI1</accession>
<evidence type="ECO:0000256" key="9">
    <source>
        <dbReference type="ARBA" id="ARBA00022859"/>
    </source>
</evidence>
<organism evidence="18 19">
    <name type="scientific">Dissostichus mawsoni</name>
    <name type="common">Antarctic cod</name>
    <dbReference type="NCBI Taxonomy" id="36200"/>
    <lineage>
        <taxon>Eukaryota</taxon>
        <taxon>Metazoa</taxon>
        <taxon>Chordata</taxon>
        <taxon>Craniata</taxon>
        <taxon>Vertebrata</taxon>
        <taxon>Euteleostomi</taxon>
        <taxon>Actinopterygii</taxon>
        <taxon>Neopterygii</taxon>
        <taxon>Teleostei</taxon>
        <taxon>Neoteleostei</taxon>
        <taxon>Acanthomorphata</taxon>
        <taxon>Eupercaria</taxon>
        <taxon>Perciformes</taxon>
        <taxon>Notothenioidei</taxon>
        <taxon>Nototheniidae</taxon>
        <taxon>Dissostichus</taxon>
    </lineage>
</organism>
<dbReference type="InterPro" id="IPR011057">
    <property type="entry name" value="Mss4-like_sf"/>
</dbReference>
<evidence type="ECO:0000256" key="16">
    <source>
        <dbReference type="ARBA" id="ARBA00049261"/>
    </source>
</evidence>
<keyword evidence="8" id="KW-0862">Zinc</keyword>
<dbReference type="AlphaFoldDB" id="A0A7J5YAI1"/>
<dbReference type="GO" id="GO:0005856">
    <property type="term" value="C:cytoskeleton"/>
    <property type="evidence" value="ECO:0007669"/>
    <property type="project" value="UniProtKB-SubCell"/>
</dbReference>
<protein>
    <recommendedName>
        <fullName evidence="17">MsrB domain-containing protein</fullName>
    </recommendedName>
</protein>
<evidence type="ECO:0000256" key="6">
    <source>
        <dbReference type="ARBA" id="ARBA00022588"/>
    </source>
</evidence>
<comment type="caution">
    <text evidence="18">The sequence shown here is derived from an EMBL/GenBank/DDBJ whole genome shotgun (WGS) entry which is preliminary data.</text>
</comment>
<dbReference type="InterPro" id="IPR002579">
    <property type="entry name" value="Met_Sox_Rdtase_MsrB_dom"/>
</dbReference>
<dbReference type="GO" id="GO:0045087">
    <property type="term" value="P:innate immune response"/>
    <property type="evidence" value="ECO:0007669"/>
    <property type="project" value="UniProtKB-KW"/>
</dbReference>
<keyword evidence="6" id="KW-0399">Innate immunity</keyword>
<dbReference type="GO" id="GO:0046872">
    <property type="term" value="F:metal ion binding"/>
    <property type="evidence" value="ECO:0007669"/>
    <property type="project" value="UniProtKB-KW"/>
</dbReference>